<dbReference type="GO" id="GO:0061630">
    <property type="term" value="F:ubiquitin protein ligase activity"/>
    <property type="evidence" value="ECO:0007669"/>
    <property type="project" value="TreeGrafter"/>
</dbReference>
<dbReference type="SUPFAM" id="SSF57850">
    <property type="entry name" value="RING/U-box"/>
    <property type="match status" value="1"/>
</dbReference>
<dbReference type="VEuPathDB" id="MicrosporidiaDB:VICG_00415"/>
<dbReference type="EMBL" id="JH370131">
    <property type="protein sequence ID" value="ELA42663.1"/>
    <property type="molecule type" value="Genomic_DNA"/>
</dbReference>
<dbReference type="Pfam" id="PF13639">
    <property type="entry name" value="zf-RING_2"/>
    <property type="match status" value="1"/>
</dbReference>
<dbReference type="GO" id="GO:0005634">
    <property type="term" value="C:nucleus"/>
    <property type="evidence" value="ECO:0007669"/>
    <property type="project" value="TreeGrafter"/>
</dbReference>
<keyword evidence="1" id="KW-0479">Metal-binding</keyword>
<sequence length="174" mass="20447">MVRRENRSIENTNTQGNGQSDAFAEFFEAFMDAPPTFTFYISIGTPTVDISVISPMEIPIFVNRRSAQTETSRNTAAGTPSQFFSYIQELIDSIRRRERIKKELIRNKPYVFTKDMETKDCTVCLSEFKHKQRIRRLDCDHEFHKKCIDKWLLQGNSCCPLCRKEPFLKKYKEK</sequence>
<keyword evidence="3" id="KW-0862">Zinc</keyword>
<dbReference type="InterPro" id="IPR001841">
    <property type="entry name" value="Znf_RING"/>
</dbReference>
<dbReference type="Proteomes" id="UP000011082">
    <property type="component" value="Unassembled WGS sequence"/>
</dbReference>
<dbReference type="GeneID" id="19881133"/>
<keyword evidence="2 4" id="KW-0863">Zinc-finger</keyword>
<gene>
    <name evidence="6" type="ORF">VICG_00415</name>
</gene>
<organism evidence="6 7">
    <name type="scientific">Vittaforma corneae (strain ATCC 50505)</name>
    <name type="common">Microsporidian parasite</name>
    <name type="synonym">Nosema corneum</name>
    <dbReference type="NCBI Taxonomy" id="993615"/>
    <lineage>
        <taxon>Eukaryota</taxon>
        <taxon>Fungi</taxon>
        <taxon>Fungi incertae sedis</taxon>
        <taxon>Microsporidia</taxon>
        <taxon>Nosematidae</taxon>
        <taxon>Vittaforma</taxon>
    </lineage>
</organism>
<evidence type="ECO:0000313" key="7">
    <source>
        <dbReference type="Proteomes" id="UP000011082"/>
    </source>
</evidence>
<dbReference type="HOGENOM" id="CLU_1541305_0_0_1"/>
<name>L2GP55_VITCO</name>
<dbReference type="PANTHER" id="PTHR45931:SF3">
    <property type="entry name" value="RING ZINC FINGER-CONTAINING PROTEIN"/>
    <property type="match status" value="1"/>
</dbReference>
<dbReference type="RefSeq" id="XP_007603868.1">
    <property type="nucleotide sequence ID" value="XM_007603806.1"/>
</dbReference>
<evidence type="ECO:0000256" key="3">
    <source>
        <dbReference type="ARBA" id="ARBA00022833"/>
    </source>
</evidence>
<dbReference type="InterPro" id="IPR013083">
    <property type="entry name" value="Znf_RING/FYVE/PHD"/>
</dbReference>
<feature type="domain" description="RING-type" evidence="5">
    <location>
        <begin position="121"/>
        <end position="163"/>
    </location>
</feature>
<evidence type="ECO:0000313" key="6">
    <source>
        <dbReference type="EMBL" id="ELA42663.1"/>
    </source>
</evidence>
<dbReference type="OrthoDB" id="2193062at2759"/>
<dbReference type="STRING" id="993615.L2GP55"/>
<dbReference type="SMART" id="SM00184">
    <property type="entry name" value="RING"/>
    <property type="match status" value="1"/>
</dbReference>
<dbReference type="AlphaFoldDB" id="L2GP55"/>
<evidence type="ECO:0000259" key="5">
    <source>
        <dbReference type="PROSITE" id="PS50089"/>
    </source>
</evidence>
<evidence type="ECO:0000256" key="2">
    <source>
        <dbReference type="ARBA" id="ARBA00022771"/>
    </source>
</evidence>
<dbReference type="PROSITE" id="PS50089">
    <property type="entry name" value="ZF_RING_2"/>
    <property type="match status" value="1"/>
</dbReference>
<evidence type="ECO:0000256" key="4">
    <source>
        <dbReference type="PROSITE-ProRule" id="PRU00175"/>
    </source>
</evidence>
<dbReference type="PANTHER" id="PTHR45931">
    <property type="entry name" value="SI:CH211-59O9.10"/>
    <property type="match status" value="1"/>
</dbReference>
<proteinExistence type="predicted"/>
<dbReference type="Gene3D" id="3.30.40.10">
    <property type="entry name" value="Zinc/RING finger domain, C3HC4 (zinc finger)"/>
    <property type="match status" value="1"/>
</dbReference>
<accession>L2GP55</accession>
<evidence type="ECO:0000256" key="1">
    <source>
        <dbReference type="ARBA" id="ARBA00022723"/>
    </source>
</evidence>
<keyword evidence="7" id="KW-1185">Reference proteome</keyword>
<dbReference type="InterPro" id="IPR051834">
    <property type="entry name" value="RING_finger_E3_ligase"/>
</dbReference>
<protein>
    <recommendedName>
        <fullName evidence="5">RING-type domain-containing protein</fullName>
    </recommendedName>
</protein>
<dbReference type="InParanoid" id="L2GP55"/>
<dbReference type="GO" id="GO:0006511">
    <property type="term" value="P:ubiquitin-dependent protein catabolic process"/>
    <property type="evidence" value="ECO:0007669"/>
    <property type="project" value="TreeGrafter"/>
</dbReference>
<dbReference type="GO" id="GO:0008270">
    <property type="term" value="F:zinc ion binding"/>
    <property type="evidence" value="ECO:0007669"/>
    <property type="project" value="UniProtKB-KW"/>
</dbReference>
<reference evidence="7" key="1">
    <citation type="submission" date="2011-05" db="EMBL/GenBank/DDBJ databases">
        <title>The genome sequence of Vittaforma corneae strain ATCC 50505.</title>
        <authorList>
            <consortium name="The Broad Institute Genome Sequencing Platform"/>
            <person name="Cuomo C."/>
            <person name="Didier E."/>
            <person name="Bowers L."/>
            <person name="Young S.K."/>
            <person name="Zeng Q."/>
            <person name="Gargeya S."/>
            <person name="Fitzgerald M."/>
            <person name="Haas B."/>
            <person name="Abouelleil A."/>
            <person name="Alvarado L."/>
            <person name="Arachchi H.M."/>
            <person name="Berlin A."/>
            <person name="Chapman S.B."/>
            <person name="Gearin G."/>
            <person name="Goldberg J."/>
            <person name="Griggs A."/>
            <person name="Gujja S."/>
            <person name="Hansen M."/>
            <person name="Heiman D."/>
            <person name="Howarth C."/>
            <person name="Larimer J."/>
            <person name="Lui A."/>
            <person name="MacDonald P.J.P."/>
            <person name="McCowen C."/>
            <person name="Montmayeur A."/>
            <person name="Murphy C."/>
            <person name="Neiman D."/>
            <person name="Pearson M."/>
            <person name="Priest M."/>
            <person name="Roberts A."/>
            <person name="Saif S."/>
            <person name="Shea T."/>
            <person name="Sisk P."/>
            <person name="Stolte C."/>
            <person name="Sykes S."/>
            <person name="Wortman J."/>
            <person name="Nusbaum C."/>
            <person name="Birren B."/>
        </authorList>
    </citation>
    <scope>NUCLEOTIDE SEQUENCE [LARGE SCALE GENOMIC DNA]</scope>
    <source>
        <strain evidence="7">ATCC 50505</strain>
    </source>
</reference>